<dbReference type="OrthoDB" id="9814303at2"/>
<feature type="transmembrane region" description="Helical" evidence="8">
    <location>
        <begin position="216"/>
        <end position="236"/>
    </location>
</feature>
<evidence type="ECO:0000256" key="2">
    <source>
        <dbReference type="ARBA" id="ARBA00006236"/>
    </source>
</evidence>
<accession>A0A4Y3HU74</accession>
<proteinExistence type="inferred from homology"/>
<dbReference type="Proteomes" id="UP000318717">
    <property type="component" value="Unassembled WGS sequence"/>
</dbReference>
<evidence type="ECO:0000256" key="8">
    <source>
        <dbReference type="RuleBase" id="RU365088"/>
    </source>
</evidence>
<feature type="transmembrane region" description="Helical" evidence="8">
    <location>
        <begin position="273"/>
        <end position="294"/>
    </location>
</feature>
<keyword evidence="3 8" id="KW-0813">Transport</keyword>
<dbReference type="Pfam" id="PF07690">
    <property type="entry name" value="MFS_1"/>
    <property type="match status" value="1"/>
</dbReference>
<dbReference type="PANTHER" id="PTHR23502">
    <property type="entry name" value="MAJOR FACILITATOR SUPERFAMILY"/>
    <property type="match status" value="1"/>
</dbReference>
<evidence type="ECO:0000256" key="4">
    <source>
        <dbReference type="ARBA" id="ARBA00022475"/>
    </source>
</evidence>
<dbReference type="GO" id="GO:0005886">
    <property type="term" value="C:plasma membrane"/>
    <property type="evidence" value="ECO:0007669"/>
    <property type="project" value="UniProtKB-SubCell"/>
</dbReference>
<evidence type="ECO:0000256" key="5">
    <source>
        <dbReference type="ARBA" id="ARBA00022692"/>
    </source>
</evidence>
<comment type="caution">
    <text evidence="10">The sequence shown here is derived from an EMBL/GenBank/DDBJ whole genome shotgun (WGS) entry which is preliminary data.</text>
</comment>
<feature type="transmembrane region" description="Helical" evidence="8">
    <location>
        <begin position="242"/>
        <end position="261"/>
    </location>
</feature>
<keyword evidence="11" id="KW-1185">Reference proteome</keyword>
<keyword evidence="6 8" id="KW-1133">Transmembrane helix</keyword>
<feature type="transmembrane region" description="Helical" evidence="8">
    <location>
        <begin position="75"/>
        <end position="94"/>
    </location>
</feature>
<name>A0A4Y3HU74_9VIBR</name>
<dbReference type="InterPro" id="IPR020846">
    <property type="entry name" value="MFS_dom"/>
</dbReference>
<feature type="transmembrane region" description="Helical" evidence="8">
    <location>
        <begin position="332"/>
        <end position="356"/>
    </location>
</feature>
<dbReference type="Gene3D" id="1.20.1720.10">
    <property type="entry name" value="Multidrug resistance protein D"/>
    <property type="match status" value="1"/>
</dbReference>
<evidence type="ECO:0000256" key="6">
    <source>
        <dbReference type="ARBA" id="ARBA00022989"/>
    </source>
</evidence>
<dbReference type="CDD" id="cd17320">
    <property type="entry name" value="MFS_MdfA_MDR_like"/>
    <property type="match status" value="1"/>
</dbReference>
<feature type="transmembrane region" description="Helical" evidence="8">
    <location>
        <begin position="42"/>
        <end position="63"/>
    </location>
</feature>
<evidence type="ECO:0000313" key="11">
    <source>
        <dbReference type="Proteomes" id="UP000318717"/>
    </source>
</evidence>
<dbReference type="PANTHER" id="PTHR23502:SF132">
    <property type="entry name" value="POLYAMINE TRANSPORTER 2-RELATED"/>
    <property type="match status" value="1"/>
</dbReference>
<keyword evidence="7 8" id="KW-0472">Membrane</keyword>
<feature type="domain" description="Major facilitator superfamily (MFS) profile" evidence="9">
    <location>
        <begin position="9"/>
        <end position="384"/>
    </location>
</feature>
<dbReference type="InterPro" id="IPR004812">
    <property type="entry name" value="Efflux_drug-R_Bcr/CmlA"/>
</dbReference>
<sequence>MKNSINPSLVVLLAAVFAMTPFAIDSYLPAIPSIATEMNVDTAMISITVSIYVFGLAIGQLIGGPLSDKFGRMKVMVAGLVLFALCSIMLALSASVHSFWFWRILQSLGGGIAVVGVPATIRDNTEGSESAKLFALIALISMIAPSIAPSVGTAIMNLFGWHWIFIISGSLALIVAFVATRVLPKPKKAKSTSSPVRYKHVFTESRALGYMLSQSFSFSVLMTFIANGAFAYMIHFGVTPEMFSALFLVNVIGVAIVNRLNSFLLSHHSPEKLLVNFIGLQVFGTTILVASQLIAPDSLWFAVIGFVISISANGGIMANSNASFLKHFGQGAGVASAALGATQFFTAASISALAALLSKNSLWPIVTIMFCASLISLFGAIKTNNHNRIYQVPLEGEA</sequence>
<evidence type="ECO:0000313" key="10">
    <source>
        <dbReference type="EMBL" id="GEA50310.1"/>
    </source>
</evidence>
<feature type="transmembrane region" description="Helical" evidence="8">
    <location>
        <begin position="133"/>
        <end position="155"/>
    </location>
</feature>
<keyword evidence="4" id="KW-1003">Cell membrane</keyword>
<gene>
    <name evidence="10" type="primary">bcr</name>
    <name evidence="10" type="ORF">VIN01S_11140</name>
</gene>
<dbReference type="SUPFAM" id="SSF103473">
    <property type="entry name" value="MFS general substrate transporter"/>
    <property type="match status" value="1"/>
</dbReference>
<comment type="similarity">
    <text evidence="2 8">Belongs to the major facilitator superfamily. Bcr/CmlA family.</text>
</comment>
<dbReference type="NCBIfam" id="TIGR00710">
    <property type="entry name" value="efflux_Bcr_CflA"/>
    <property type="match status" value="1"/>
</dbReference>
<evidence type="ECO:0000256" key="7">
    <source>
        <dbReference type="ARBA" id="ARBA00023136"/>
    </source>
</evidence>
<dbReference type="InterPro" id="IPR011701">
    <property type="entry name" value="MFS"/>
</dbReference>
<comment type="caution">
    <text evidence="8">Lacks conserved residue(s) required for the propagation of feature annotation.</text>
</comment>
<evidence type="ECO:0000259" key="9">
    <source>
        <dbReference type="PROSITE" id="PS50850"/>
    </source>
</evidence>
<evidence type="ECO:0000256" key="1">
    <source>
        <dbReference type="ARBA" id="ARBA00004651"/>
    </source>
</evidence>
<feature type="transmembrane region" description="Helical" evidence="8">
    <location>
        <begin position="161"/>
        <end position="183"/>
    </location>
</feature>
<feature type="transmembrane region" description="Helical" evidence="8">
    <location>
        <begin position="300"/>
        <end position="320"/>
    </location>
</feature>
<keyword evidence="8" id="KW-0997">Cell inner membrane</keyword>
<reference evidence="10 11" key="1">
    <citation type="submission" date="2019-06" db="EMBL/GenBank/DDBJ databases">
        <title>Whole genome shotgun sequence of Vibrio inusitatus NBRC 102082.</title>
        <authorList>
            <person name="Hosoyama A."/>
            <person name="Uohara A."/>
            <person name="Ohji S."/>
            <person name="Ichikawa N."/>
        </authorList>
    </citation>
    <scope>NUCLEOTIDE SEQUENCE [LARGE SCALE GENOMIC DNA]</scope>
    <source>
        <strain evidence="10 11">NBRC 102082</strain>
    </source>
</reference>
<protein>
    <recommendedName>
        <fullName evidence="8">Bcr/CflA family efflux transporter</fullName>
    </recommendedName>
</protein>
<dbReference type="EMBL" id="BJLF01000004">
    <property type="protein sequence ID" value="GEA50310.1"/>
    <property type="molecule type" value="Genomic_DNA"/>
</dbReference>
<dbReference type="GO" id="GO:1990961">
    <property type="term" value="P:xenobiotic detoxification by transmembrane export across the plasma membrane"/>
    <property type="evidence" value="ECO:0007669"/>
    <property type="project" value="InterPro"/>
</dbReference>
<evidence type="ECO:0000256" key="3">
    <source>
        <dbReference type="ARBA" id="ARBA00022448"/>
    </source>
</evidence>
<organism evidence="10 11">
    <name type="scientific">Vibrio inusitatus NBRC 102082</name>
    <dbReference type="NCBI Taxonomy" id="1219070"/>
    <lineage>
        <taxon>Bacteria</taxon>
        <taxon>Pseudomonadati</taxon>
        <taxon>Pseudomonadota</taxon>
        <taxon>Gammaproteobacteria</taxon>
        <taxon>Vibrionales</taxon>
        <taxon>Vibrionaceae</taxon>
        <taxon>Vibrio</taxon>
    </lineage>
</organism>
<dbReference type="RefSeq" id="WP_141344703.1">
    <property type="nucleotide sequence ID" value="NZ_BJLF01000004.1"/>
</dbReference>
<feature type="transmembrane region" description="Helical" evidence="8">
    <location>
        <begin position="100"/>
        <end position="121"/>
    </location>
</feature>
<dbReference type="PROSITE" id="PS50850">
    <property type="entry name" value="MFS"/>
    <property type="match status" value="1"/>
</dbReference>
<comment type="subcellular location">
    <subcellularLocation>
        <location evidence="8">Cell inner membrane</location>
        <topology evidence="8">Multi-pass membrane protein</topology>
    </subcellularLocation>
    <subcellularLocation>
        <location evidence="1">Cell membrane</location>
        <topology evidence="1">Multi-pass membrane protein</topology>
    </subcellularLocation>
</comment>
<keyword evidence="5 8" id="KW-0812">Transmembrane</keyword>
<dbReference type="InterPro" id="IPR036259">
    <property type="entry name" value="MFS_trans_sf"/>
</dbReference>
<dbReference type="AlphaFoldDB" id="A0A4Y3HU74"/>
<feature type="transmembrane region" description="Helical" evidence="8">
    <location>
        <begin position="362"/>
        <end position="381"/>
    </location>
</feature>
<dbReference type="GO" id="GO:0042910">
    <property type="term" value="F:xenobiotic transmembrane transporter activity"/>
    <property type="evidence" value="ECO:0007669"/>
    <property type="project" value="InterPro"/>
</dbReference>